<keyword evidence="2" id="KW-1185">Reference proteome</keyword>
<accession>A0A194PG54</accession>
<organism evidence="1 2">
    <name type="scientific">Papilio xuthus</name>
    <name type="common">Asian swallowtail butterfly</name>
    <dbReference type="NCBI Taxonomy" id="66420"/>
    <lineage>
        <taxon>Eukaryota</taxon>
        <taxon>Metazoa</taxon>
        <taxon>Ecdysozoa</taxon>
        <taxon>Arthropoda</taxon>
        <taxon>Hexapoda</taxon>
        <taxon>Insecta</taxon>
        <taxon>Pterygota</taxon>
        <taxon>Neoptera</taxon>
        <taxon>Endopterygota</taxon>
        <taxon>Lepidoptera</taxon>
        <taxon>Glossata</taxon>
        <taxon>Ditrysia</taxon>
        <taxon>Papilionoidea</taxon>
        <taxon>Papilionidae</taxon>
        <taxon>Papilioninae</taxon>
        <taxon>Papilio</taxon>
    </lineage>
</organism>
<reference evidence="1 2" key="1">
    <citation type="journal article" date="2015" name="Nat. Commun.">
        <title>Outbred genome sequencing and CRISPR/Cas9 gene editing in butterflies.</title>
        <authorList>
            <person name="Li X."/>
            <person name="Fan D."/>
            <person name="Zhang W."/>
            <person name="Liu G."/>
            <person name="Zhang L."/>
            <person name="Zhao L."/>
            <person name="Fang X."/>
            <person name="Chen L."/>
            <person name="Dong Y."/>
            <person name="Chen Y."/>
            <person name="Ding Y."/>
            <person name="Zhao R."/>
            <person name="Feng M."/>
            <person name="Zhu Y."/>
            <person name="Feng Y."/>
            <person name="Jiang X."/>
            <person name="Zhu D."/>
            <person name="Xiang H."/>
            <person name="Feng X."/>
            <person name="Li S."/>
            <person name="Wang J."/>
            <person name="Zhang G."/>
            <person name="Kronforst M.R."/>
            <person name="Wang W."/>
        </authorList>
    </citation>
    <scope>NUCLEOTIDE SEQUENCE [LARGE SCALE GENOMIC DNA]</scope>
    <source>
        <strain evidence="1">Ya'a_city_454_Px</strain>
        <tissue evidence="1">Whole body</tissue>
    </source>
</reference>
<evidence type="ECO:0000313" key="1">
    <source>
        <dbReference type="EMBL" id="KPI92008.1"/>
    </source>
</evidence>
<proteinExistence type="predicted"/>
<gene>
    <name evidence="1" type="ORF">RR46_08434</name>
</gene>
<evidence type="ECO:0000313" key="2">
    <source>
        <dbReference type="Proteomes" id="UP000053268"/>
    </source>
</evidence>
<dbReference type="EMBL" id="KQ459605">
    <property type="protein sequence ID" value="KPI92008.1"/>
    <property type="molecule type" value="Genomic_DNA"/>
</dbReference>
<sequence length="70" mass="7674">MAARTTRLSPPGIHLEMLAKRRNATSDHQPALHLVRSAQAVEPTVQVNPLQGFNFNVGEGQQTMVNSQPK</sequence>
<protein>
    <submittedName>
        <fullName evidence="1">Uncharacterized protein</fullName>
    </submittedName>
</protein>
<name>A0A194PG54_PAPXU</name>
<dbReference type="Proteomes" id="UP000053268">
    <property type="component" value="Unassembled WGS sequence"/>
</dbReference>
<dbReference type="AlphaFoldDB" id="A0A194PG54"/>